<protein>
    <recommendedName>
        <fullName evidence="3">RNA exonuclease 4</fullName>
    </recommendedName>
</protein>
<gene>
    <name evidence="12" type="primary">REX4</name>
    <name evidence="12" type="ORF">SCUCBS95973_003453</name>
</gene>
<dbReference type="GO" id="GO:0004527">
    <property type="term" value="F:exonuclease activity"/>
    <property type="evidence" value="ECO:0007669"/>
    <property type="project" value="UniProtKB-KW"/>
</dbReference>
<dbReference type="EMBL" id="CAWUHB010000015">
    <property type="protein sequence ID" value="CAK7218347.1"/>
    <property type="molecule type" value="Genomic_DNA"/>
</dbReference>
<dbReference type="Gene3D" id="3.30.420.10">
    <property type="entry name" value="Ribonuclease H-like superfamily/Ribonuclease H"/>
    <property type="match status" value="1"/>
</dbReference>
<sequence length="392" mass="41692">MAAQLSSNWKKLQAQIKAEPSKVKTATDKPAAGKLTAAANKTGTKSVTGKKRPRGAEEAAQKGKPQAKKPRPAGTTAGTKSTKLGPRPKPNGMGVAQSSRLSNEAAYDHNGKGQRLPKGVTPSLALWAEDHDISAEDMAQAYGLGGVATSTSTSTSGRVKVGAAAIGDTAAATSSAETDRENAGRTPNLAVGKYIALDCEMVGIGPDGREDALARVSVVDFFGRQVYDSFVKPQPGQRVTDWRTHVSGVSSRHLRLARPFDEVRTVVEDLLRGEDGEGKQETRILVGHDVRHDLQVLGLSHPPRLIRDTAKFSGFKQYGHGPKPALRVLAREILGIDIQQGAHSSVEDARVTMHLFRQHKPAFDVECANKFGPEPGAAGPSKGKSGGRKKKR</sequence>
<keyword evidence="4" id="KW-0698">rRNA processing</keyword>
<accession>A0ABP0BFJ0</accession>
<keyword evidence="6" id="KW-0378">Hydrolase</keyword>
<evidence type="ECO:0000313" key="12">
    <source>
        <dbReference type="EMBL" id="CAK7218347.1"/>
    </source>
</evidence>
<feature type="domain" description="Exonuclease" evidence="11">
    <location>
        <begin position="193"/>
        <end position="365"/>
    </location>
</feature>
<reference evidence="12 13" key="1">
    <citation type="submission" date="2024-01" db="EMBL/GenBank/DDBJ databases">
        <authorList>
            <person name="Allen C."/>
            <person name="Tagirdzhanova G."/>
        </authorList>
    </citation>
    <scope>NUCLEOTIDE SEQUENCE [LARGE SCALE GENOMIC DNA]</scope>
</reference>
<keyword evidence="13" id="KW-1185">Reference proteome</keyword>
<evidence type="ECO:0000259" key="11">
    <source>
        <dbReference type="SMART" id="SM00479"/>
    </source>
</evidence>
<dbReference type="Pfam" id="PF00929">
    <property type="entry name" value="RNase_T"/>
    <property type="match status" value="1"/>
</dbReference>
<evidence type="ECO:0000256" key="6">
    <source>
        <dbReference type="ARBA" id="ARBA00022801"/>
    </source>
</evidence>
<dbReference type="SMART" id="SM00479">
    <property type="entry name" value="EXOIII"/>
    <property type="match status" value="1"/>
</dbReference>
<evidence type="ECO:0000256" key="7">
    <source>
        <dbReference type="ARBA" id="ARBA00022839"/>
    </source>
</evidence>
<dbReference type="PANTHER" id="PTHR12801">
    <property type="entry name" value="RNA EXONUCLEASE REXO1 / RECO3 FAMILY MEMBER-RELATED"/>
    <property type="match status" value="1"/>
</dbReference>
<dbReference type="PANTHER" id="PTHR12801:SF45">
    <property type="entry name" value="RNA EXONUCLEASE 4"/>
    <property type="match status" value="1"/>
</dbReference>
<evidence type="ECO:0000256" key="5">
    <source>
        <dbReference type="ARBA" id="ARBA00022722"/>
    </source>
</evidence>
<evidence type="ECO:0000256" key="3">
    <source>
        <dbReference type="ARBA" id="ARBA00016937"/>
    </source>
</evidence>
<dbReference type="InterPro" id="IPR037431">
    <property type="entry name" value="REX4_DEDDh_dom"/>
</dbReference>
<comment type="subcellular location">
    <subcellularLocation>
        <location evidence="1">Nucleus</location>
    </subcellularLocation>
</comment>
<name>A0ABP0BFJ0_9PEZI</name>
<keyword evidence="8" id="KW-0539">Nucleus</keyword>
<comment type="caution">
    <text evidence="12">The sequence shown here is derived from an EMBL/GenBank/DDBJ whole genome shotgun (WGS) entry which is preliminary data.</text>
</comment>
<keyword evidence="7 12" id="KW-0269">Exonuclease</keyword>
<feature type="region of interest" description="Disordered" evidence="10">
    <location>
        <begin position="1"/>
        <end position="100"/>
    </location>
</feature>
<comment type="similarity">
    <text evidence="2">Belongs to the REXO4 family.</text>
</comment>
<organism evidence="12 13">
    <name type="scientific">Sporothrix curviconia</name>
    <dbReference type="NCBI Taxonomy" id="1260050"/>
    <lineage>
        <taxon>Eukaryota</taxon>
        <taxon>Fungi</taxon>
        <taxon>Dikarya</taxon>
        <taxon>Ascomycota</taxon>
        <taxon>Pezizomycotina</taxon>
        <taxon>Sordariomycetes</taxon>
        <taxon>Sordariomycetidae</taxon>
        <taxon>Ophiostomatales</taxon>
        <taxon>Ophiostomataceae</taxon>
        <taxon>Sporothrix</taxon>
    </lineage>
</organism>
<dbReference type="InterPro" id="IPR012337">
    <property type="entry name" value="RNaseH-like_sf"/>
</dbReference>
<comment type="function">
    <text evidence="9">Exoribonuclease involved in ribosome biosynthesis. Involved in the processing of ITS1, the internal transcribed spacer localized between the 18S and 5.8S rRNAs.</text>
</comment>
<evidence type="ECO:0000256" key="9">
    <source>
        <dbReference type="ARBA" id="ARBA00025599"/>
    </source>
</evidence>
<evidence type="ECO:0000256" key="4">
    <source>
        <dbReference type="ARBA" id="ARBA00022552"/>
    </source>
</evidence>
<evidence type="ECO:0000313" key="13">
    <source>
        <dbReference type="Proteomes" id="UP001642405"/>
    </source>
</evidence>
<dbReference type="Proteomes" id="UP001642405">
    <property type="component" value="Unassembled WGS sequence"/>
</dbReference>
<evidence type="ECO:0000256" key="10">
    <source>
        <dbReference type="SAM" id="MobiDB-lite"/>
    </source>
</evidence>
<dbReference type="InterPro" id="IPR047021">
    <property type="entry name" value="REXO1/3/4-like"/>
</dbReference>
<keyword evidence="5" id="KW-0540">Nuclease</keyword>
<evidence type="ECO:0000256" key="8">
    <source>
        <dbReference type="ARBA" id="ARBA00023242"/>
    </source>
</evidence>
<dbReference type="InterPro" id="IPR013520">
    <property type="entry name" value="Ribonucl_H"/>
</dbReference>
<dbReference type="InterPro" id="IPR036397">
    <property type="entry name" value="RNaseH_sf"/>
</dbReference>
<dbReference type="SUPFAM" id="SSF53098">
    <property type="entry name" value="Ribonuclease H-like"/>
    <property type="match status" value="1"/>
</dbReference>
<evidence type="ECO:0000256" key="2">
    <source>
        <dbReference type="ARBA" id="ARBA00010489"/>
    </source>
</evidence>
<evidence type="ECO:0000256" key="1">
    <source>
        <dbReference type="ARBA" id="ARBA00004123"/>
    </source>
</evidence>
<feature type="region of interest" description="Disordered" evidence="10">
    <location>
        <begin position="370"/>
        <end position="392"/>
    </location>
</feature>
<dbReference type="CDD" id="cd06144">
    <property type="entry name" value="REX4_like"/>
    <property type="match status" value="1"/>
</dbReference>
<proteinExistence type="inferred from homology"/>
<feature type="compositionally biased region" description="Polar residues" evidence="10">
    <location>
        <begin position="1"/>
        <end position="10"/>
    </location>
</feature>